<dbReference type="PANTHER" id="PTHR46233:SF3">
    <property type="entry name" value="HYDROXYACYLGLUTATHIONE HYDROLASE GLOC"/>
    <property type="match status" value="1"/>
</dbReference>
<dbReference type="STRING" id="1679444.PYTT_2101"/>
<feature type="domain" description="Metallo-beta-lactamase" evidence="5">
    <location>
        <begin position="92"/>
        <end position="271"/>
    </location>
</feature>
<sequence>MKGGIKPSEQYIRKKTDYFINRKLYIPCDFFHFTSIPPSVPILRQPLRHCDSCTRHAGNIRHTRFGLAKSGKISYNRFCMDNIRVYTGGIAACNGYLVITGDNTYIAIDAPLGFVDWILSRKPDAKITDLLITHQHFDHIQDAAKFKKQFGCTIHAHSPYSPELTLETLARNAWDPDMHVEPFEVDDIVDEKRRTANWGGQLWHIHFVPGHSTDSNVYHLVDEDKLFSGDVLFAGSIGRTDLPGGDEKQLLNGIHARILNQPATTIVLPGHGPYTTVKHERLTNPFLS</sequence>
<dbReference type="SMART" id="SM00849">
    <property type="entry name" value="Lactamase_B"/>
    <property type="match status" value="1"/>
</dbReference>
<dbReference type="InterPro" id="IPR051453">
    <property type="entry name" value="MBL_Glyoxalase_II"/>
</dbReference>
<dbReference type="KEGG" id="agl:PYTT_2101"/>
<dbReference type="SUPFAM" id="SSF56281">
    <property type="entry name" value="Metallo-hydrolase/oxidoreductase"/>
    <property type="match status" value="1"/>
</dbReference>
<dbReference type="Proteomes" id="UP000176204">
    <property type="component" value="Chromosome I"/>
</dbReference>
<dbReference type="GO" id="GO:0016787">
    <property type="term" value="F:hydrolase activity"/>
    <property type="evidence" value="ECO:0007669"/>
    <property type="project" value="UniProtKB-KW"/>
</dbReference>
<gene>
    <name evidence="6" type="ORF">PYTT_2101</name>
</gene>
<dbReference type="EMBL" id="LT629973">
    <property type="protein sequence ID" value="SEH96035.1"/>
    <property type="molecule type" value="Genomic_DNA"/>
</dbReference>
<evidence type="ECO:0000256" key="2">
    <source>
        <dbReference type="ARBA" id="ARBA00022723"/>
    </source>
</evidence>
<dbReference type="InterPro" id="IPR036866">
    <property type="entry name" value="RibonucZ/Hydroxyglut_hydro"/>
</dbReference>
<name>A0A1H6M432_9BACT</name>
<comment type="cofactor">
    <cofactor evidence="1">
        <name>Zn(2+)</name>
        <dbReference type="ChEBI" id="CHEBI:29105"/>
    </cofactor>
</comment>
<dbReference type="OrthoDB" id="9802248at2"/>
<dbReference type="PANTHER" id="PTHR46233">
    <property type="entry name" value="HYDROXYACYLGLUTATHIONE HYDROLASE GLOC"/>
    <property type="match status" value="1"/>
</dbReference>
<evidence type="ECO:0000256" key="4">
    <source>
        <dbReference type="ARBA" id="ARBA00022833"/>
    </source>
</evidence>
<dbReference type="Pfam" id="PF00753">
    <property type="entry name" value="Lactamase_B"/>
    <property type="match status" value="1"/>
</dbReference>
<proteinExistence type="predicted"/>
<protein>
    <submittedName>
        <fullName evidence="6">Metallo-beta-lactamase</fullName>
    </submittedName>
</protein>
<keyword evidence="3" id="KW-0378">Hydrolase</keyword>
<accession>A0A1H6M432</accession>
<dbReference type="CDD" id="cd06262">
    <property type="entry name" value="metallo-hydrolase-like_MBL-fold"/>
    <property type="match status" value="1"/>
</dbReference>
<evidence type="ECO:0000313" key="7">
    <source>
        <dbReference type="Proteomes" id="UP000176204"/>
    </source>
</evidence>
<evidence type="ECO:0000256" key="3">
    <source>
        <dbReference type="ARBA" id="ARBA00022801"/>
    </source>
</evidence>
<dbReference type="GO" id="GO:0046872">
    <property type="term" value="F:metal ion binding"/>
    <property type="evidence" value="ECO:0007669"/>
    <property type="project" value="UniProtKB-KW"/>
</dbReference>
<keyword evidence="4" id="KW-0862">Zinc</keyword>
<evidence type="ECO:0000256" key="1">
    <source>
        <dbReference type="ARBA" id="ARBA00001947"/>
    </source>
</evidence>
<dbReference type="Gene3D" id="3.60.15.10">
    <property type="entry name" value="Ribonuclease Z/Hydroxyacylglutathione hydrolase-like"/>
    <property type="match status" value="1"/>
</dbReference>
<dbReference type="InterPro" id="IPR001279">
    <property type="entry name" value="Metallo-B-lactamas"/>
</dbReference>
<keyword evidence="7" id="KW-1185">Reference proteome</keyword>
<dbReference type="AlphaFoldDB" id="A0A1H6M432"/>
<keyword evidence="2" id="KW-0479">Metal-binding</keyword>
<evidence type="ECO:0000259" key="5">
    <source>
        <dbReference type="SMART" id="SM00849"/>
    </source>
</evidence>
<reference evidence="7" key="1">
    <citation type="submission" date="2016-09" db="EMBL/GenBank/DDBJ databases">
        <authorList>
            <person name="Koehorst J."/>
        </authorList>
    </citation>
    <scope>NUCLEOTIDE SEQUENCE [LARGE SCALE GENOMIC DNA]</scope>
</reference>
<organism evidence="6 7">
    <name type="scientific">Akkermansia glycaniphila</name>
    <dbReference type="NCBI Taxonomy" id="1679444"/>
    <lineage>
        <taxon>Bacteria</taxon>
        <taxon>Pseudomonadati</taxon>
        <taxon>Verrucomicrobiota</taxon>
        <taxon>Verrucomicrobiia</taxon>
        <taxon>Verrucomicrobiales</taxon>
        <taxon>Akkermansiaceae</taxon>
        <taxon>Akkermansia</taxon>
    </lineage>
</organism>
<evidence type="ECO:0000313" key="6">
    <source>
        <dbReference type="EMBL" id="SEH96035.1"/>
    </source>
</evidence>